<dbReference type="HAMAP" id="MF_00095">
    <property type="entry name" value="SfsA"/>
    <property type="match status" value="1"/>
</dbReference>
<comment type="caution">
    <text evidence="4">The sequence shown here is derived from an EMBL/GenBank/DDBJ whole genome shotgun (WGS) entry which is preliminary data.</text>
</comment>
<feature type="domain" description="Sugar fermentation stimulation protein C-terminal" evidence="2">
    <location>
        <begin position="96"/>
        <end position="230"/>
    </location>
</feature>
<evidence type="ECO:0000259" key="3">
    <source>
        <dbReference type="Pfam" id="PF17746"/>
    </source>
</evidence>
<proteinExistence type="inferred from homology"/>
<evidence type="ECO:0000256" key="1">
    <source>
        <dbReference type="HAMAP-Rule" id="MF_00095"/>
    </source>
</evidence>
<dbReference type="InterPro" id="IPR040452">
    <property type="entry name" value="SfsA_C"/>
</dbReference>
<keyword evidence="5" id="KW-1185">Reference proteome</keyword>
<dbReference type="PANTHER" id="PTHR30545">
    <property type="entry name" value="SUGAR FERMENTATION STIMULATION PROTEIN A"/>
    <property type="match status" value="1"/>
</dbReference>
<dbReference type="EMBL" id="JAAKDE010000010">
    <property type="protein sequence ID" value="MBA2132988.1"/>
    <property type="molecule type" value="Genomic_DNA"/>
</dbReference>
<dbReference type="InterPro" id="IPR041465">
    <property type="entry name" value="SfsA_N"/>
</dbReference>
<organism evidence="4 5">
    <name type="scientific">Capillibacterium thermochitinicola</name>
    <dbReference type="NCBI Taxonomy" id="2699427"/>
    <lineage>
        <taxon>Bacteria</taxon>
        <taxon>Bacillati</taxon>
        <taxon>Bacillota</taxon>
        <taxon>Capillibacterium</taxon>
    </lineage>
</organism>
<dbReference type="InterPro" id="IPR005224">
    <property type="entry name" value="SfsA"/>
</dbReference>
<dbReference type="AlphaFoldDB" id="A0A8J6I0G0"/>
<evidence type="ECO:0000259" key="2">
    <source>
        <dbReference type="Pfam" id="PF03749"/>
    </source>
</evidence>
<dbReference type="RefSeq" id="WP_181339439.1">
    <property type="nucleotide sequence ID" value="NZ_JAAKDE010000010.1"/>
</dbReference>
<sequence length="245" mass="26987">MIVISKKARKIIIPNTFYGRLVPAVFLRRLHRFAAEVETAEGRGTVHIPNSGRLQELLFPGNKVGLNFEGHAGRKTSYTLVAAETEAGWAFIDARLPNRILAKAWRKLPPLSVYDRVYPERTWGSSRFDLALKKDDSAETAWLEAKCVTLVWEGGGLFPDAPTERGRRHLLELAKLSTAGKKAFVLFFLQHPGGVSVQANAETDPKFAAAMAAAAQAGVAFHAYRVMPTEETVVLTEVPVLLPPE</sequence>
<accession>A0A8J6I0G0</accession>
<dbReference type="GO" id="GO:0003677">
    <property type="term" value="F:DNA binding"/>
    <property type="evidence" value="ECO:0007669"/>
    <property type="project" value="InterPro"/>
</dbReference>
<dbReference type="CDD" id="cd22359">
    <property type="entry name" value="SfsA-like_bacterial"/>
    <property type="match status" value="1"/>
</dbReference>
<name>A0A8J6I0G0_9FIRM</name>
<protein>
    <recommendedName>
        <fullName evidence="1">Sugar fermentation stimulation protein homolog</fullName>
    </recommendedName>
</protein>
<evidence type="ECO:0000313" key="5">
    <source>
        <dbReference type="Proteomes" id="UP000657177"/>
    </source>
</evidence>
<dbReference type="Pfam" id="PF17746">
    <property type="entry name" value="SfsA_N"/>
    <property type="match status" value="1"/>
</dbReference>
<feature type="domain" description="SfsA N-terminal OB" evidence="3">
    <location>
        <begin position="27"/>
        <end position="92"/>
    </location>
</feature>
<dbReference type="Proteomes" id="UP000657177">
    <property type="component" value="Unassembled WGS sequence"/>
</dbReference>
<gene>
    <name evidence="1 4" type="primary">sfsA</name>
    <name evidence="4" type="ORF">G5B42_05445</name>
</gene>
<reference evidence="4" key="1">
    <citation type="submission" date="2020-06" db="EMBL/GenBank/DDBJ databases">
        <title>Novel chitinolytic bacterium.</title>
        <authorList>
            <person name="Ungkulpasvich U."/>
            <person name="Kosugi A."/>
            <person name="Uke A."/>
        </authorList>
    </citation>
    <scope>NUCLEOTIDE SEQUENCE</scope>
    <source>
        <strain evidence="4">UUS1-1</strain>
    </source>
</reference>
<dbReference type="PANTHER" id="PTHR30545:SF2">
    <property type="entry name" value="SUGAR FERMENTATION STIMULATION PROTEIN A"/>
    <property type="match status" value="1"/>
</dbReference>
<comment type="similarity">
    <text evidence="1">Belongs to the SfsA family.</text>
</comment>
<dbReference type="Gene3D" id="2.40.50.580">
    <property type="match status" value="1"/>
</dbReference>
<evidence type="ECO:0000313" key="4">
    <source>
        <dbReference type="EMBL" id="MBA2132988.1"/>
    </source>
</evidence>
<dbReference type="Pfam" id="PF03749">
    <property type="entry name" value="SfsA"/>
    <property type="match status" value="1"/>
</dbReference>
<dbReference type="Gene3D" id="3.40.1350.60">
    <property type="match status" value="1"/>
</dbReference>
<dbReference type="NCBIfam" id="TIGR00230">
    <property type="entry name" value="sfsA"/>
    <property type="match status" value="1"/>
</dbReference>